<dbReference type="EMBL" id="WWCN01000003">
    <property type="protein sequence ID" value="MYM21929.1"/>
    <property type="molecule type" value="Genomic_DNA"/>
</dbReference>
<evidence type="ECO:0000313" key="3">
    <source>
        <dbReference type="Proteomes" id="UP000479335"/>
    </source>
</evidence>
<gene>
    <name evidence="2" type="ORF">GTP46_04590</name>
</gene>
<accession>A0A6L8K331</accession>
<dbReference type="RefSeq" id="WP_161005459.1">
    <property type="nucleotide sequence ID" value="NZ_WWCN01000003.1"/>
</dbReference>
<keyword evidence="3" id="KW-1185">Reference proteome</keyword>
<evidence type="ECO:0000256" key="1">
    <source>
        <dbReference type="SAM" id="MobiDB-lite"/>
    </source>
</evidence>
<protein>
    <submittedName>
        <fullName evidence="2">Uncharacterized protein</fullName>
    </submittedName>
</protein>
<dbReference type="Proteomes" id="UP000479335">
    <property type="component" value="Unassembled WGS sequence"/>
</dbReference>
<dbReference type="AlphaFoldDB" id="A0A6L8K331"/>
<feature type="region of interest" description="Disordered" evidence="1">
    <location>
        <begin position="1"/>
        <end position="26"/>
    </location>
</feature>
<comment type="caution">
    <text evidence="2">The sequence shown here is derived from an EMBL/GenBank/DDBJ whole genome shotgun (WGS) entry which is preliminary data.</text>
</comment>
<proteinExistence type="predicted"/>
<reference evidence="2 3" key="1">
    <citation type="submission" date="2019-12" db="EMBL/GenBank/DDBJ databases">
        <title>Novel species isolated from a subtropical stream in China.</title>
        <authorList>
            <person name="Lu H."/>
        </authorList>
    </citation>
    <scope>NUCLEOTIDE SEQUENCE [LARGE SCALE GENOMIC DNA]</scope>
    <source>
        <strain evidence="2 3">FT135W</strain>
    </source>
</reference>
<sequence length="78" mass="8878">MSMQLSFDFDAPNQAAPARRRAQPRAAKIDLAEAERKRLTEYWSARNAAEDAEARGYWMVGMVTCLPLWSEVQDSDQT</sequence>
<name>A0A6L8K331_9BURK</name>
<evidence type="ECO:0000313" key="2">
    <source>
        <dbReference type="EMBL" id="MYM21929.1"/>
    </source>
</evidence>
<organism evidence="2 3">
    <name type="scientific">Duganella flavida</name>
    <dbReference type="NCBI Taxonomy" id="2692175"/>
    <lineage>
        <taxon>Bacteria</taxon>
        <taxon>Pseudomonadati</taxon>
        <taxon>Pseudomonadota</taxon>
        <taxon>Betaproteobacteria</taxon>
        <taxon>Burkholderiales</taxon>
        <taxon>Oxalobacteraceae</taxon>
        <taxon>Telluria group</taxon>
        <taxon>Duganella</taxon>
    </lineage>
</organism>